<reference evidence="2 4" key="1">
    <citation type="journal article" date="2015" name="Genome Announc.">
        <title>Draft Genome Sequence of Vibrio owensii Strain SH-14, Which Causes Shrimp Acute Hepatopancreatic Necrosis Disease.</title>
        <authorList>
            <person name="Liu L."/>
            <person name="Xiao J."/>
            <person name="Xia X."/>
            <person name="Pan Y."/>
            <person name="Yan S."/>
            <person name="Wang Y."/>
        </authorList>
    </citation>
    <scope>NUCLEOTIDE SEQUENCE [LARGE SCALE GENOMIC DNA]</scope>
    <source>
        <strain evidence="2 4">SH14</strain>
    </source>
</reference>
<accession>A0AAP9G944</accession>
<dbReference type="EMBL" id="CP033137">
    <property type="protein sequence ID" value="AYO12973.1"/>
    <property type="molecule type" value="Genomic_DNA"/>
</dbReference>
<organism evidence="2 4">
    <name type="scientific">Vibrio owensii</name>
    <dbReference type="NCBI Taxonomy" id="696485"/>
    <lineage>
        <taxon>Bacteria</taxon>
        <taxon>Pseudomonadati</taxon>
        <taxon>Pseudomonadota</taxon>
        <taxon>Gammaproteobacteria</taxon>
        <taxon>Vibrionales</taxon>
        <taxon>Vibrionaceae</taxon>
        <taxon>Vibrio</taxon>
    </lineage>
</organism>
<evidence type="ECO:0000313" key="4">
    <source>
        <dbReference type="Proteomes" id="UP000390336"/>
    </source>
</evidence>
<keyword evidence="3" id="KW-1185">Reference proteome</keyword>
<dbReference type="PROSITE" id="PS51257">
    <property type="entry name" value="PROKAR_LIPOPROTEIN"/>
    <property type="match status" value="1"/>
</dbReference>
<sequence length="156" mass="17569">MKNWMLALLAVTALSGCADHIVEPRGTSIALKPTEFNFAVQSQDQVYAMNKLTQFVRKYPNQADSKWQITSYNAQGKKLAQHYRIALLQQGVAAEQLVLEHRPESHRFDVQVSVIQLQAQLEVCHQEVIGDYGLGHLGCYTDGSRWQSMVNPQNAL</sequence>
<reference evidence="2" key="3">
    <citation type="submission" date="2019-11" db="EMBL/GenBank/DDBJ databases">
        <title>Complete genome sequence of Vibrio owensii SH-14 isolated from shrimp with acute hepatopancreatic necrosis diease.</title>
        <authorList>
            <person name="Liang X."/>
            <person name="Wang Y."/>
        </authorList>
    </citation>
    <scope>NUCLEOTIDE SEQUENCE</scope>
    <source>
        <strain evidence="2">SH14</strain>
    </source>
</reference>
<dbReference type="EMBL" id="CP045859">
    <property type="protein sequence ID" value="QGH45652.1"/>
    <property type="molecule type" value="Genomic_DNA"/>
</dbReference>
<evidence type="ECO:0008006" key="5">
    <source>
        <dbReference type="Google" id="ProtNLM"/>
    </source>
</evidence>
<protein>
    <recommendedName>
        <fullName evidence="5">Lipoprotein</fullName>
    </recommendedName>
</protein>
<proteinExistence type="predicted"/>
<gene>
    <name evidence="2" type="ORF">APZ19_00060</name>
    <name evidence="1" type="ORF">D0812_00060</name>
</gene>
<dbReference type="Proteomes" id="UP000272136">
    <property type="component" value="Chromosome 1"/>
</dbReference>
<evidence type="ECO:0000313" key="3">
    <source>
        <dbReference type="Proteomes" id="UP000272136"/>
    </source>
</evidence>
<dbReference type="Proteomes" id="UP000390336">
    <property type="component" value="Chromosome 1"/>
</dbReference>
<name>A0AAP9G944_9VIBR</name>
<dbReference type="RefSeq" id="WP_054824647.1">
    <property type="nucleotide sequence ID" value="NZ_CP033137.1"/>
</dbReference>
<dbReference type="AlphaFoldDB" id="A0AAP9G944"/>
<reference evidence="1 3" key="2">
    <citation type="submission" date="2018-10" db="EMBL/GenBank/DDBJ databases">
        <title>Whole Genome of Vibrio owensii strain 170502, isolated from Acute Hepatopancreatic Necrosis Disease (AHPND) shrimp.</title>
        <authorList>
            <person name="Yan M."/>
            <person name="Wang X."/>
            <person name="Wang Y."/>
        </authorList>
    </citation>
    <scope>NUCLEOTIDE SEQUENCE [LARGE SCALE GENOMIC DNA]</scope>
    <source>
        <strain evidence="1 3">1700302</strain>
    </source>
</reference>
<evidence type="ECO:0000313" key="2">
    <source>
        <dbReference type="EMBL" id="QGH45652.1"/>
    </source>
</evidence>
<evidence type="ECO:0000313" key="1">
    <source>
        <dbReference type="EMBL" id="AYO12973.1"/>
    </source>
</evidence>